<keyword evidence="2" id="KW-1185">Reference proteome</keyword>
<organism evidence="1 2">
    <name type="scientific">Dorcoceras hygrometricum</name>
    <dbReference type="NCBI Taxonomy" id="472368"/>
    <lineage>
        <taxon>Eukaryota</taxon>
        <taxon>Viridiplantae</taxon>
        <taxon>Streptophyta</taxon>
        <taxon>Embryophyta</taxon>
        <taxon>Tracheophyta</taxon>
        <taxon>Spermatophyta</taxon>
        <taxon>Magnoliopsida</taxon>
        <taxon>eudicotyledons</taxon>
        <taxon>Gunneridae</taxon>
        <taxon>Pentapetalae</taxon>
        <taxon>asterids</taxon>
        <taxon>lamiids</taxon>
        <taxon>Lamiales</taxon>
        <taxon>Gesneriaceae</taxon>
        <taxon>Didymocarpoideae</taxon>
        <taxon>Trichosporeae</taxon>
        <taxon>Loxocarpinae</taxon>
        <taxon>Dorcoceras</taxon>
    </lineage>
</organism>
<dbReference type="AlphaFoldDB" id="A0A2Z7C7N6"/>
<sequence>MVVDLIGIFELKGPYCTLTMTDWFLQALSVIPRGSGDDVARRFTMIRWQTPPLSVLPSPSSPAAAAAAVGISSDRLSEEIPSVKFSSFSSANRRRSLDSGRVLTVPVLQFKFFRYSPRAGSGSDAAPTLHATAGHRAHIVLHDARPSRISCVQLPCANCGAYHAGGRALCAHVAHAGHRPCGAAGRRCGGRI</sequence>
<protein>
    <submittedName>
        <fullName evidence="1">Uncharacterized protein</fullName>
    </submittedName>
</protein>
<gene>
    <name evidence="1" type="ORF">F511_31421</name>
</gene>
<evidence type="ECO:0000313" key="2">
    <source>
        <dbReference type="Proteomes" id="UP000250235"/>
    </source>
</evidence>
<reference evidence="1 2" key="1">
    <citation type="journal article" date="2015" name="Proc. Natl. Acad. Sci. U.S.A.">
        <title>The resurrection genome of Boea hygrometrica: A blueprint for survival of dehydration.</title>
        <authorList>
            <person name="Xiao L."/>
            <person name="Yang G."/>
            <person name="Zhang L."/>
            <person name="Yang X."/>
            <person name="Zhao S."/>
            <person name="Ji Z."/>
            <person name="Zhou Q."/>
            <person name="Hu M."/>
            <person name="Wang Y."/>
            <person name="Chen M."/>
            <person name="Xu Y."/>
            <person name="Jin H."/>
            <person name="Xiao X."/>
            <person name="Hu G."/>
            <person name="Bao F."/>
            <person name="Hu Y."/>
            <person name="Wan P."/>
            <person name="Li L."/>
            <person name="Deng X."/>
            <person name="Kuang T."/>
            <person name="Xiang C."/>
            <person name="Zhu J.K."/>
            <person name="Oliver M.J."/>
            <person name="He Y."/>
        </authorList>
    </citation>
    <scope>NUCLEOTIDE SEQUENCE [LARGE SCALE GENOMIC DNA]</scope>
    <source>
        <strain evidence="2">cv. XS01</strain>
    </source>
</reference>
<evidence type="ECO:0000313" key="1">
    <source>
        <dbReference type="EMBL" id="KZV40650.1"/>
    </source>
</evidence>
<dbReference type="Proteomes" id="UP000250235">
    <property type="component" value="Unassembled WGS sequence"/>
</dbReference>
<name>A0A2Z7C7N6_9LAMI</name>
<dbReference type="EMBL" id="KQ999898">
    <property type="protein sequence ID" value="KZV40650.1"/>
    <property type="molecule type" value="Genomic_DNA"/>
</dbReference>
<proteinExistence type="predicted"/>
<accession>A0A2Z7C7N6</accession>